<comment type="cofactor">
    <cofactor evidence="1">
        <name>Mg(2+)</name>
        <dbReference type="ChEBI" id="CHEBI:18420"/>
    </cofactor>
</comment>
<accession>A0A7X1ZI55</accession>
<proteinExistence type="predicted"/>
<dbReference type="InterPro" id="IPR004659">
    <property type="entry name" value="RNase_E/G"/>
</dbReference>
<keyword evidence="4" id="KW-0255">Endonuclease</keyword>
<name>A0A7X1ZI55_9PROT</name>
<keyword evidence="2" id="KW-0540">Nuclease</keyword>
<dbReference type="GO" id="GO:0005737">
    <property type="term" value="C:cytoplasm"/>
    <property type="evidence" value="ECO:0007669"/>
    <property type="project" value="TreeGrafter"/>
</dbReference>
<dbReference type="GO" id="GO:0004540">
    <property type="term" value="F:RNA nuclease activity"/>
    <property type="evidence" value="ECO:0007669"/>
    <property type="project" value="InterPro"/>
</dbReference>
<dbReference type="OrthoDB" id="9804278at2"/>
<keyword evidence="3" id="KW-0479">Metal-binding</keyword>
<dbReference type="InterPro" id="IPR019307">
    <property type="entry name" value="RNA-bd_AU-1/RNase_E/G"/>
</dbReference>
<evidence type="ECO:0000256" key="7">
    <source>
        <dbReference type="ARBA" id="ARBA00022884"/>
    </source>
</evidence>
<evidence type="ECO:0000256" key="1">
    <source>
        <dbReference type="ARBA" id="ARBA00001946"/>
    </source>
</evidence>
<reference evidence="9 10" key="1">
    <citation type="submission" date="2019-10" db="EMBL/GenBank/DDBJ databases">
        <title>Draft whole-genome sequence of the purple nonsulfur photosynthetic bacterium Roseospira navarrensis DSM 15114.</title>
        <authorList>
            <person name="Kyndt J.A."/>
            <person name="Meyer T.E."/>
        </authorList>
    </citation>
    <scope>NUCLEOTIDE SEQUENCE [LARGE SCALE GENOMIC DNA]</scope>
    <source>
        <strain evidence="9 10">DSM 15114</strain>
    </source>
</reference>
<dbReference type="GO" id="GO:0006364">
    <property type="term" value="P:rRNA processing"/>
    <property type="evidence" value="ECO:0007669"/>
    <property type="project" value="TreeGrafter"/>
</dbReference>
<keyword evidence="5" id="KW-0378">Hydrolase</keyword>
<feature type="domain" description="RNA-binding protein AU-1/Ribonuclease E/G" evidence="8">
    <location>
        <begin position="135"/>
        <end position="392"/>
    </location>
</feature>
<keyword evidence="7" id="KW-0694">RNA-binding</keyword>
<evidence type="ECO:0000256" key="4">
    <source>
        <dbReference type="ARBA" id="ARBA00022759"/>
    </source>
</evidence>
<dbReference type="AlphaFoldDB" id="A0A7X1ZI55"/>
<keyword evidence="6" id="KW-0460">Magnesium</keyword>
<evidence type="ECO:0000256" key="5">
    <source>
        <dbReference type="ARBA" id="ARBA00022801"/>
    </source>
</evidence>
<keyword evidence="10" id="KW-1185">Reference proteome</keyword>
<dbReference type="PANTHER" id="PTHR30001">
    <property type="entry name" value="RIBONUCLEASE"/>
    <property type="match status" value="1"/>
</dbReference>
<evidence type="ECO:0000259" key="8">
    <source>
        <dbReference type="Pfam" id="PF10150"/>
    </source>
</evidence>
<evidence type="ECO:0000313" key="9">
    <source>
        <dbReference type="EMBL" id="MQX38389.1"/>
    </source>
</evidence>
<evidence type="ECO:0000256" key="3">
    <source>
        <dbReference type="ARBA" id="ARBA00022723"/>
    </source>
</evidence>
<evidence type="ECO:0000256" key="6">
    <source>
        <dbReference type="ARBA" id="ARBA00022842"/>
    </source>
</evidence>
<dbReference type="Proteomes" id="UP000434582">
    <property type="component" value="Unassembled WGS sequence"/>
</dbReference>
<comment type="caution">
    <text evidence="9">The sequence shown here is derived from an EMBL/GenBank/DDBJ whole genome shotgun (WGS) entry which is preliminary data.</text>
</comment>
<dbReference type="GO" id="GO:0016787">
    <property type="term" value="F:hydrolase activity"/>
    <property type="evidence" value="ECO:0007669"/>
    <property type="project" value="UniProtKB-KW"/>
</dbReference>
<dbReference type="GO" id="GO:0003723">
    <property type="term" value="F:RNA binding"/>
    <property type="evidence" value="ECO:0007669"/>
    <property type="project" value="UniProtKB-KW"/>
</dbReference>
<evidence type="ECO:0000313" key="10">
    <source>
        <dbReference type="Proteomes" id="UP000434582"/>
    </source>
</evidence>
<dbReference type="PANTHER" id="PTHR30001:SF1">
    <property type="entry name" value="RIBONUCLEASE E_G-LIKE PROTEIN, CHLOROPLASTIC"/>
    <property type="match status" value="1"/>
</dbReference>
<gene>
    <name evidence="9" type="ORF">GHC57_17880</name>
</gene>
<evidence type="ECO:0000256" key="2">
    <source>
        <dbReference type="ARBA" id="ARBA00022722"/>
    </source>
</evidence>
<dbReference type="RefSeq" id="WP_153346813.1">
    <property type="nucleotide sequence ID" value="NZ_WIVE01000095.1"/>
</dbReference>
<protein>
    <recommendedName>
        <fullName evidence="8">RNA-binding protein AU-1/Ribonuclease E/G domain-containing protein</fullName>
    </recommendedName>
</protein>
<dbReference type="EMBL" id="WIVE01000095">
    <property type="protein sequence ID" value="MQX38389.1"/>
    <property type="molecule type" value="Genomic_DNA"/>
</dbReference>
<dbReference type="GO" id="GO:0004519">
    <property type="term" value="F:endonuclease activity"/>
    <property type="evidence" value="ECO:0007669"/>
    <property type="project" value="UniProtKB-KW"/>
</dbReference>
<sequence>MTSGDAIVAALDASSALVVSVSPGETRAARLDFGCLTAIVHHRPWAAAPGAVLLGRVRARLPDGAAFVDLGPWGDGFLDAREMTGPAVSEGRAVLVQVRQAARTEPHGGTKAARLTRAVALTSPRLALGGRRPGAAVSKRLTDDAERGRLRAWAKGAAAKGESLVVRTGAAGADPADLHGDLARLRTAWADLHGDLARLRTAWADLTTQTETATPPALVRPAPLDWGALLGPDDEMPPSVVVLDDARMRRPLAADLAAWLEAPPAWLAHTGPDDLVEATGIAEALDAALDPVVPLPSGGRMVIEPTAALVAVDVDAGSGDAQAANAMALAGLPGELRRRGLAGSILVDLIPGGPRLPTGDRTALDAALAADPWPARLAGVSRLGLIEITRERRGPTLAETLTGPEGRAVAALRAADRAARVTPPPARLQLDGDPATAAVLRGPLADAVRDVETRRAVRLILPG</sequence>
<dbReference type="GO" id="GO:0046872">
    <property type="term" value="F:metal ion binding"/>
    <property type="evidence" value="ECO:0007669"/>
    <property type="project" value="UniProtKB-KW"/>
</dbReference>
<dbReference type="Pfam" id="PF10150">
    <property type="entry name" value="RNase_E_G"/>
    <property type="match status" value="1"/>
</dbReference>
<organism evidence="9 10">
    <name type="scientific">Roseospira navarrensis</name>
    <dbReference type="NCBI Taxonomy" id="140058"/>
    <lineage>
        <taxon>Bacteria</taxon>
        <taxon>Pseudomonadati</taxon>
        <taxon>Pseudomonadota</taxon>
        <taxon>Alphaproteobacteria</taxon>
        <taxon>Rhodospirillales</taxon>
        <taxon>Rhodospirillaceae</taxon>
        <taxon>Roseospira</taxon>
    </lineage>
</organism>